<evidence type="ECO:0000256" key="8">
    <source>
        <dbReference type="ARBA" id="ARBA00022824"/>
    </source>
</evidence>
<dbReference type="OrthoDB" id="17346at2759"/>
<organism evidence="13 14">
    <name type="scientific">Frankliniella occidentalis</name>
    <name type="common">Western flower thrips</name>
    <name type="synonym">Euthrips occidentalis</name>
    <dbReference type="NCBI Taxonomy" id="133901"/>
    <lineage>
        <taxon>Eukaryota</taxon>
        <taxon>Metazoa</taxon>
        <taxon>Ecdysozoa</taxon>
        <taxon>Arthropoda</taxon>
        <taxon>Hexapoda</taxon>
        <taxon>Insecta</taxon>
        <taxon>Pterygota</taxon>
        <taxon>Neoptera</taxon>
        <taxon>Paraneoptera</taxon>
        <taxon>Thysanoptera</taxon>
        <taxon>Terebrantia</taxon>
        <taxon>Thripoidea</taxon>
        <taxon>Thripidae</taxon>
        <taxon>Frankliniella</taxon>
    </lineage>
</organism>
<evidence type="ECO:0000256" key="5">
    <source>
        <dbReference type="ARBA" id="ARBA00015817"/>
    </source>
</evidence>
<evidence type="ECO:0000259" key="12">
    <source>
        <dbReference type="Pfam" id="PF19533"/>
    </source>
</evidence>
<accession>A0A6J1TEW6</accession>
<dbReference type="GO" id="GO:0005096">
    <property type="term" value="F:GTPase activator activity"/>
    <property type="evidence" value="ECO:0007669"/>
    <property type="project" value="UniProtKB-KW"/>
</dbReference>
<dbReference type="InterPro" id="IPR045700">
    <property type="entry name" value="Rab3GAP1"/>
</dbReference>
<dbReference type="Pfam" id="PF13890">
    <property type="entry name" value="Rab3-GTPase_cat"/>
    <property type="match status" value="1"/>
</dbReference>
<keyword evidence="7" id="KW-0963">Cytoplasm</keyword>
<feature type="region of interest" description="Disordered" evidence="10">
    <location>
        <begin position="396"/>
        <end position="421"/>
    </location>
</feature>
<dbReference type="RefSeq" id="XP_026289401.1">
    <property type="nucleotide sequence ID" value="XM_026433616.2"/>
</dbReference>
<evidence type="ECO:0000256" key="3">
    <source>
        <dbReference type="ARBA" id="ARBA00004496"/>
    </source>
</evidence>
<name>A0A6J1TEW6_FRAOC</name>
<feature type="compositionally biased region" description="Acidic residues" evidence="10">
    <location>
        <begin position="517"/>
        <end position="546"/>
    </location>
</feature>
<dbReference type="GO" id="GO:0005794">
    <property type="term" value="C:Golgi apparatus"/>
    <property type="evidence" value="ECO:0007669"/>
    <property type="project" value="UniProtKB-SubCell"/>
</dbReference>
<dbReference type="InterPro" id="IPR045698">
    <property type="entry name" value="Rab3GAP1_C"/>
</dbReference>
<evidence type="ECO:0000259" key="11">
    <source>
        <dbReference type="Pfam" id="PF13890"/>
    </source>
</evidence>
<evidence type="ECO:0000256" key="9">
    <source>
        <dbReference type="ARBA" id="ARBA00023034"/>
    </source>
</evidence>
<gene>
    <name evidence="14" type="primary">LOC113214301</name>
</gene>
<keyword evidence="13" id="KW-1185">Reference proteome</keyword>
<dbReference type="Pfam" id="PF19533">
    <property type="entry name" value="Rab3-GAP_cat_C"/>
    <property type="match status" value="1"/>
</dbReference>
<comment type="similarity">
    <text evidence="4">Belongs to the Rab3-GAP catalytic subunit family.</text>
</comment>
<evidence type="ECO:0000313" key="13">
    <source>
        <dbReference type="Proteomes" id="UP000504606"/>
    </source>
</evidence>
<dbReference type="GO" id="GO:0005783">
    <property type="term" value="C:endoplasmic reticulum"/>
    <property type="evidence" value="ECO:0007669"/>
    <property type="project" value="UniProtKB-SubCell"/>
</dbReference>
<reference evidence="14" key="1">
    <citation type="submission" date="2025-08" db="UniProtKB">
        <authorList>
            <consortium name="RefSeq"/>
        </authorList>
    </citation>
    <scope>IDENTIFICATION</scope>
    <source>
        <tissue evidence="14">Whole organism</tissue>
    </source>
</reference>
<dbReference type="Proteomes" id="UP000504606">
    <property type="component" value="Unplaced"/>
</dbReference>
<evidence type="ECO:0000256" key="7">
    <source>
        <dbReference type="ARBA" id="ARBA00022490"/>
    </source>
</evidence>
<feature type="domain" description="Rab3GAP catalytic subunit C-terminal" evidence="12">
    <location>
        <begin position="710"/>
        <end position="907"/>
    </location>
</feature>
<evidence type="ECO:0000256" key="4">
    <source>
        <dbReference type="ARBA" id="ARBA00008856"/>
    </source>
</evidence>
<evidence type="ECO:0000313" key="14">
    <source>
        <dbReference type="RefSeq" id="XP_026289401.1"/>
    </source>
</evidence>
<dbReference type="GeneID" id="113214301"/>
<protein>
    <recommendedName>
        <fullName evidence="5">Rab3 GTPase-activating protein catalytic subunit</fullName>
    </recommendedName>
</protein>
<dbReference type="PANTHER" id="PTHR21422:SF9">
    <property type="entry name" value="RAB3 GTPASE-ACTIVATING PROTEIN CATALYTIC SUBUNIT"/>
    <property type="match status" value="1"/>
</dbReference>
<keyword evidence="9" id="KW-0333">Golgi apparatus</keyword>
<feature type="domain" description="Rab3GAP catalytic subunit conserved" evidence="11">
    <location>
        <begin position="544"/>
        <end position="699"/>
    </location>
</feature>
<evidence type="ECO:0000256" key="1">
    <source>
        <dbReference type="ARBA" id="ARBA00004222"/>
    </source>
</evidence>
<evidence type="ECO:0000256" key="6">
    <source>
        <dbReference type="ARBA" id="ARBA00022468"/>
    </source>
</evidence>
<dbReference type="KEGG" id="foc:113214301"/>
<comment type="subcellular location">
    <subcellularLocation>
        <location evidence="3">Cytoplasm</location>
    </subcellularLocation>
    <subcellularLocation>
        <location evidence="2">Endoplasmic reticulum</location>
    </subcellularLocation>
    <subcellularLocation>
        <location evidence="1">Golgi apparatus</location>
        <location evidence="1">cis-Golgi network</location>
    </subcellularLocation>
</comment>
<evidence type="ECO:0000256" key="10">
    <source>
        <dbReference type="SAM" id="MobiDB-lite"/>
    </source>
</evidence>
<dbReference type="CTD" id="22930"/>
<feature type="region of interest" description="Disordered" evidence="10">
    <location>
        <begin position="504"/>
        <end position="557"/>
    </location>
</feature>
<feature type="compositionally biased region" description="Polar residues" evidence="10">
    <location>
        <begin position="403"/>
        <end position="415"/>
    </location>
</feature>
<dbReference type="AlphaFoldDB" id="A0A6J1TEW6"/>
<keyword evidence="6" id="KW-0343">GTPase activation</keyword>
<sequence>MIAEVDDPDVYHQDFTTASSWEEFVDRIEKIIVKWKLNEPKVRNPIKKGDLEGEWETKTEHISYEGERILLQWWNLKNGVTPSAEDTDSSLTPQALVDMMSVAGDFVTVSSCPRVAQLYGVREFLLLKTNKSSKFSSETKPLSCLTIALNASGCEVPAFVQLLEDWQHFYLGSCIGKDVIADYEMVHLERTPQHCKYLTGLLDTFKSKISRGQQLPSIELAVRLTYSLKMLNPLQSYNVVTNNKSGMLNLPFGLASDPINKLHLLATWPQLTDQMVVDSQSYSDLEPMQAHIWSLEIELAENLNPPKLSLCLSSLCKMAMEPHTPFTVEFSKKFVQSLDALTESRVPTISKVFGRVLTGNTTSGAGNKKKQGAIPSSRLQEYLYFLFPDADPNSAEPYESYDAQDSSKSTQSSQHPKILDGVKSAPPESLVWRLALLLPLIYAKDGVAAAASMWFEFTEEMCYRWEQAIPVPGVRPGFADHKTCILHQKLQMLNVCIEKKKARSQSGAHQRAGSSESDGDGEDEFFDCDTTATEEQDMVDASDNSEPEGRKHAHPSLKLLRTGGPLYIPVTQDLVPKTEDEVESEPPLDAPVGGSEGKVHLYSCSVTRSDMQSFKAANPDGILEDFVRWYSPGDWVEDQDPDKLDEWGQRRGELSARMRLQDNMWVQLWSMAQPVPARKQVDRLFDETRSAEGVLAWLEGLSARALALALLPALAHACALRTLAEVHADSLLGKLPGLQPAADALVRHAVAASREPEPSLQTYQRLVAELEDAERLICTARSLRCKLCPGPDASDEMVAFLTALLELREVTVPGGARGRIGGNIRTMFSEAQMTAQMLSDASTGAPGRSESGKTFSFPAADTKEVVMRVCAPRPSAASRTCPQRMYALHRRDEFRLAGCFSRDATFF</sequence>
<dbReference type="InterPro" id="IPR026147">
    <property type="entry name" value="Rab3GAP1_conserved"/>
</dbReference>
<dbReference type="PANTHER" id="PTHR21422">
    <property type="entry name" value="RAB3 GTPASE-ACTIVATING PROTEIN CATALYTIC SUBUNIT"/>
    <property type="match status" value="1"/>
</dbReference>
<keyword evidence="8" id="KW-0256">Endoplasmic reticulum</keyword>
<evidence type="ECO:0000256" key="2">
    <source>
        <dbReference type="ARBA" id="ARBA00004240"/>
    </source>
</evidence>
<proteinExistence type="inferred from homology"/>